<evidence type="ECO:0000313" key="8">
    <source>
        <dbReference type="Proteomes" id="UP001500552"/>
    </source>
</evidence>
<dbReference type="EC" id="3.1.1.11" evidence="5"/>
<dbReference type="Proteomes" id="UP001500552">
    <property type="component" value="Unassembled WGS sequence"/>
</dbReference>
<evidence type="ECO:0000256" key="2">
    <source>
        <dbReference type="ARBA" id="ARBA00022801"/>
    </source>
</evidence>
<feature type="domain" description="Pectinesterase catalytic" evidence="6">
    <location>
        <begin position="46"/>
        <end position="340"/>
    </location>
</feature>
<comment type="similarity">
    <text evidence="1">Belongs to the pectinesterase family.</text>
</comment>
<dbReference type="PROSITE" id="PS00503">
    <property type="entry name" value="PECTINESTERASE_2"/>
    <property type="match status" value="1"/>
</dbReference>
<keyword evidence="8" id="KW-1185">Reference proteome</keyword>
<dbReference type="PANTHER" id="PTHR31321:SF57">
    <property type="entry name" value="PECTINESTERASE 53-RELATED"/>
    <property type="match status" value="1"/>
</dbReference>
<keyword evidence="3 5" id="KW-0063">Aspartyl esterase</keyword>
<sequence>MNQDYHTHLKNTSVNNPELKLLLVFLLMLGSLFPAKAQKPSYPSAITVAQDGSGDYTTIQEAVNSVRDLGHKRVTISIKRGTYHEKLVVPSWKTNLTLIGESLENTIITGKDFSGKTIPGGADAVGQEKFSTYTSHTVLIQGNDIILENLTIENTAGRVGQAVALHVEGDRVVVRHCRLLGNQDTLYTASENSRQYYEDCYIEGTVDFIFGEATAVFQNCTIKSLTDAYITAAATRPGHDFGYVFIDCTLIAAPSVEKVYLGRPWRPYAKTVFIRTQMEKHILPQGWDPWKGDEMFPDKEKTTFYAEYDSKGPGANPKARTDWSQQLSAKEVKSYTLNNIFGNWDPMAVR</sequence>
<comment type="catalytic activity">
    <reaction evidence="5">
        <text>[(1-&gt;4)-alpha-D-galacturonosyl methyl ester](n) + n H2O = [(1-&gt;4)-alpha-D-galacturonosyl](n) + n methanol + n H(+)</text>
        <dbReference type="Rhea" id="RHEA:22380"/>
        <dbReference type="Rhea" id="RHEA-COMP:14570"/>
        <dbReference type="Rhea" id="RHEA-COMP:14573"/>
        <dbReference type="ChEBI" id="CHEBI:15377"/>
        <dbReference type="ChEBI" id="CHEBI:15378"/>
        <dbReference type="ChEBI" id="CHEBI:17790"/>
        <dbReference type="ChEBI" id="CHEBI:140522"/>
        <dbReference type="ChEBI" id="CHEBI:140523"/>
        <dbReference type="EC" id="3.1.1.11"/>
    </reaction>
</comment>
<evidence type="ECO:0000256" key="5">
    <source>
        <dbReference type="RuleBase" id="RU000589"/>
    </source>
</evidence>
<feature type="active site" evidence="4">
    <location>
        <position position="207"/>
    </location>
</feature>
<dbReference type="SUPFAM" id="SSF51126">
    <property type="entry name" value="Pectin lyase-like"/>
    <property type="match status" value="1"/>
</dbReference>
<dbReference type="InterPro" id="IPR011050">
    <property type="entry name" value="Pectin_lyase_fold/virulence"/>
</dbReference>
<protein>
    <recommendedName>
        <fullName evidence="5">Pectinesterase</fullName>
        <ecNumber evidence="5">3.1.1.11</ecNumber>
    </recommendedName>
</protein>
<dbReference type="InterPro" id="IPR012334">
    <property type="entry name" value="Pectin_lyas_fold"/>
</dbReference>
<gene>
    <name evidence="7" type="ORF">GCM10023188_43360</name>
</gene>
<evidence type="ECO:0000256" key="1">
    <source>
        <dbReference type="ARBA" id="ARBA00008891"/>
    </source>
</evidence>
<dbReference type="EMBL" id="BAABHC010000029">
    <property type="protein sequence ID" value="GAA4442991.1"/>
    <property type="molecule type" value="Genomic_DNA"/>
</dbReference>
<dbReference type="InterPro" id="IPR033131">
    <property type="entry name" value="Pectinesterase_Asp_AS"/>
</dbReference>
<evidence type="ECO:0000256" key="3">
    <source>
        <dbReference type="ARBA" id="ARBA00023085"/>
    </source>
</evidence>
<dbReference type="PANTHER" id="PTHR31321">
    <property type="entry name" value="ACYL-COA THIOESTER HYDROLASE YBHC-RELATED"/>
    <property type="match status" value="1"/>
</dbReference>
<evidence type="ECO:0000313" key="7">
    <source>
        <dbReference type="EMBL" id="GAA4442991.1"/>
    </source>
</evidence>
<comment type="pathway">
    <text evidence="5">Glycan metabolism; pectin degradation; 2-dehydro-3-deoxy-D-gluconate from pectin: step 1/5.</text>
</comment>
<name>A0ABP8M550_9BACT</name>
<proteinExistence type="inferred from homology"/>
<dbReference type="InterPro" id="IPR000070">
    <property type="entry name" value="Pectinesterase_cat"/>
</dbReference>
<organism evidence="7 8">
    <name type="scientific">Pontibacter saemangeumensis</name>
    <dbReference type="NCBI Taxonomy" id="1084525"/>
    <lineage>
        <taxon>Bacteria</taxon>
        <taxon>Pseudomonadati</taxon>
        <taxon>Bacteroidota</taxon>
        <taxon>Cytophagia</taxon>
        <taxon>Cytophagales</taxon>
        <taxon>Hymenobacteraceae</taxon>
        <taxon>Pontibacter</taxon>
    </lineage>
</organism>
<dbReference type="Pfam" id="PF01095">
    <property type="entry name" value="Pectinesterase"/>
    <property type="match status" value="1"/>
</dbReference>
<dbReference type="RefSeq" id="WP_345162310.1">
    <property type="nucleotide sequence ID" value="NZ_BAABHC010000029.1"/>
</dbReference>
<dbReference type="Gene3D" id="2.160.20.10">
    <property type="entry name" value="Single-stranded right-handed beta-helix, Pectin lyase-like"/>
    <property type="match status" value="1"/>
</dbReference>
<keyword evidence="2 5" id="KW-0378">Hydrolase</keyword>
<comment type="caution">
    <text evidence="7">The sequence shown here is derived from an EMBL/GenBank/DDBJ whole genome shotgun (WGS) entry which is preliminary data.</text>
</comment>
<evidence type="ECO:0000259" key="6">
    <source>
        <dbReference type="Pfam" id="PF01095"/>
    </source>
</evidence>
<reference evidence="8" key="1">
    <citation type="journal article" date="2019" name="Int. J. Syst. Evol. Microbiol.">
        <title>The Global Catalogue of Microorganisms (GCM) 10K type strain sequencing project: providing services to taxonomists for standard genome sequencing and annotation.</title>
        <authorList>
            <consortium name="The Broad Institute Genomics Platform"/>
            <consortium name="The Broad Institute Genome Sequencing Center for Infectious Disease"/>
            <person name="Wu L."/>
            <person name="Ma J."/>
        </authorList>
    </citation>
    <scope>NUCLEOTIDE SEQUENCE [LARGE SCALE GENOMIC DNA]</scope>
    <source>
        <strain evidence="8">JCM 17926</strain>
    </source>
</reference>
<accession>A0ABP8M550</accession>
<evidence type="ECO:0000256" key="4">
    <source>
        <dbReference type="PROSITE-ProRule" id="PRU10040"/>
    </source>
</evidence>